<dbReference type="InterPro" id="IPR002523">
    <property type="entry name" value="MgTranspt_CorA/ZnTranspt_ZntB"/>
</dbReference>
<dbReference type="RefSeq" id="XP_033394022.1">
    <property type="nucleotide sequence ID" value="XM_033546418.1"/>
</dbReference>
<dbReference type="GeneID" id="54303924"/>
<accession>A0A6A6B296</accession>
<gene>
    <name evidence="3" type="ORF">K452DRAFT_361381</name>
</gene>
<feature type="compositionally biased region" description="Polar residues" evidence="1">
    <location>
        <begin position="67"/>
        <end position="81"/>
    </location>
</feature>
<feature type="transmembrane region" description="Helical" evidence="2">
    <location>
        <begin position="600"/>
        <end position="618"/>
    </location>
</feature>
<feature type="transmembrane region" description="Helical" evidence="2">
    <location>
        <begin position="742"/>
        <end position="763"/>
    </location>
</feature>
<feature type="compositionally biased region" description="Polar residues" evidence="1">
    <location>
        <begin position="9"/>
        <end position="22"/>
    </location>
</feature>
<evidence type="ECO:0000256" key="1">
    <source>
        <dbReference type="SAM" id="MobiDB-lite"/>
    </source>
</evidence>
<proteinExistence type="predicted"/>
<sequence length="808" mass="91348">MDDFGENTIIDSPASTQESFYTARSASSRSSLPRNTLGVAETAHTKCSDVGRSTSGAIETHDDGTGHSENIAHNNTGSNGPDSGKRRSSPNHAQDTTVAHATDQRTNSPLRWLNYREMILGASKFWPHLKNVGAAESKCRNIDSGCVTVHSSCTLWNGHLWVDMPHYPVKDLGDKQHLISNLAHKCLFAQNMKRFFIVEDLTPYMINTLGTTFGMNPEFFEEHLLQSGFLGDSQDNEDSATWRTNGILKDYFSLRWFRPVLRRFSEPPDKWDRLKLISNKDQQIEWGHVTKIREEDLAVGPNQADDETVRELEKESKRGRHCVSASSNIFRQERALITDRIRAMKSASGAHVAWEERATMYRTVIKGVETVVLLVDPLPRLNHDIVLLEQQQQGDRNVTKIKSSRRVSEIAFMTIYPRSAPVAFLGCPMASNHLDDLEKQYTRITPTRDDINSWLYPQAQGGQLYSHARYTEVTLALLQVVKRDVYAFMSLLNAALGEIAQDSINERSIEERLPHWRSLINTYQQELPKLRESLQGFYQYAFAQKYDQDAHTTITDLDSKLELLMQRLEKTYVALRAELAIIESKRGIAEAEGVSKLTELAFIFIPLTFAAGVFSMQIQELQDPASLRSFIVAAFLSVAVSYAIRLAVRSPMVIDSKERVFKILRERKPFADRVSTHAFIMWLGPGLLSAFNWAFQEVMSAFFWLCYKVGAANFVRLAALSIFIPVTISISTQAQLSGSFRGAIIALLFIVLAAGTWVCINAIQADRISLSSWSYLLPTWKRFRLQSSAFSWKGRYRRKESVTTISSA</sequence>
<dbReference type="OrthoDB" id="3231000at2759"/>
<keyword evidence="2" id="KW-1133">Transmembrane helix</keyword>
<dbReference type="Proteomes" id="UP000799438">
    <property type="component" value="Unassembled WGS sequence"/>
</dbReference>
<protein>
    <submittedName>
        <fullName evidence="3">Uncharacterized protein</fullName>
    </submittedName>
</protein>
<keyword evidence="4" id="KW-1185">Reference proteome</keyword>
<evidence type="ECO:0000313" key="3">
    <source>
        <dbReference type="EMBL" id="KAF2138309.1"/>
    </source>
</evidence>
<feature type="region of interest" description="Disordered" evidence="1">
    <location>
        <begin position="1"/>
        <end position="105"/>
    </location>
</feature>
<dbReference type="AlphaFoldDB" id="A0A6A6B296"/>
<feature type="compositionally biased region" description="Polar residues" evidence="1">
    <location>
        <begin position="90"/>
        <end position="105"/>
    </location>
</feature>
<dbReference type="GO" id="GO:0016020">
    <property type="term" value="C:membrane"/>
    <property type="evidence" value="ECO:0007669"/>
    <property type="project" value="InterPro"/>
</dbReference>
<reference evidence="3" key="1">
    <citation type="journal article" date="2020" name="Stud. Mycol.">
        <title>101 Dothideomycetes genomes: a test case for predicting lifestyles and emergence of pathogens.</title>
        <authorList>
            <person name="Haridas S."/>
            <person name="Albert R."/>
            <person name="Binder M."/>
            <person name="Bloem J."/>
            <person name="Labutti K."/>
            <person name="Salamov A."/>
            <person name="Andreopoulos B."/>
            <person name="Baker S."/>
            <person name="Barry K."/>
            <person name="Bills G."/>
            <person name="Bluhm B."/>
            <person name="Cannon C."/>
            <person name="Castanera R."/>
            <person name="Culley D."/>
            <person name="Daum C."/>
            <person name="Ezra D."/>
            <person name="Gonzalez J."/>
            <person name="Henrissat B."/>
            <person name="Kuo A."/>
            <person name="Liang C."/>
            <person name="Lipzen A."/>
            <person name="Lutzoni F."/>
            <person name="Magnuson J."/>
            <person name="Mondo S."/>
            <person name="Nolan M."/>
            <person name="Ohm R."/>
            <person name="Pangilinan J."/>
            <person name="Park H.-J."/>
            <person name="Ramirez L."/>
            <person name="Alfaro M."/>
            <person name="Sun H."/>
            <person name="Tritt A."/>
            <person name="Yoshinaga Y."/>
            <person name="Zwiers L.-H."/>
            <person name="Turgeon B."/>
            <person name="Goodwin S."/>
            <person name="Spatafora J."/>
            <person name="Crous P."/>
            <person name="Grigoriev I."/>
        </authorList>
    </citation>
    <scope>NUCLEOTIDE SEQUENCE</scope>
    <source>
        <strain evidence="3">CBS 121167</strain>
    </source>
</reference>
<keyword evidence="2" id="KW-0812">Transmembrane</keyword>
<evidence type="ECO:0000313" key="4">
    <source>
        <dbReference type="Proteomes" id="UP000799438"/>
    </source>
</evidence>
<dbReference type="GO" id="GO:0046873">
    <property type="term" value="F:metal ion transmembrane transporter activity"/>
    <property type="evidence" value="ECO:0007669"/>
    <property type="project" value="InterPro"/>
</dbReference>
<feature type="transmembrane region" description="Helical" evidence="2">
    <location>
        <begin position="630"/>
        <end position="648"/>
    </location>
</feature>
<name>A0A6A6B296_9PEZI</name>
<dbReference type="EMBL" id="ML995497">
    <property type="protein sequence ID" value="KAF2138309.1"/>
    <property type="molecule type" value="Genomic_DNA"/>
</dbReference>
<feature type="transmembrane region" description="Helical" evidence="2">
    <location>
        <begin position="679"/>
        <end position="705"/>
    </location>
</feature>
<organism evidence="3 4">
    <name type="scientific">Aplosporella prunicola CBS 121167</name>
    <dbReference type="NCBI Taxonomy" id="1176127"/>
    <lineage>
        <taxon>Eukaryota</taxon>
        <taxon>Fungi</taxon>
        <taxon>Dikarya</taxon>
        <taxon>Ascomycota</taxon>
        <taxon>Pezizomycotina</taxon>
        <taxon>Dothideomycetes</taxon>
        <taxon>Dothideomycetes incertae sedis</taxon>
        <taxon>Botryosphaeriales</taxon>
        <taxon>Aplosporellaceae</taxon>
        <taxon>Aplosporella</taxon>
    </lineage>
</organism>
<dbReference type="Gene3D" id="1.20.58.340">
    <property type="entry name" value="Magnesium transport protein CorA, transmembrane region"/>
    <property type="match status" value="1"/>
</dbReference>
<evidence type="ECO:0000256" key="2">
    <source>
        <dbReference type="SAM" id="Phobius"/>
    </source>
</evidence>
<dbReference type="Pfam" id="PF01544">
    <property type="entry name" value="CorA"/>
    <property type="match status" value="1"/>
</dbReference>
<keyword evidence="2" id="KW-0472">Membrane</keyword>